<keyword evidence="2" id="KW-0539">Nucleus</keyword>
<dbReference type="PANTHER" id="PTHR37534">
    <property type="entry name" value="TRANSCRIPTIONAL ACTIVATOR PROTEIN UGA3"/>
    <property type="match status" value="1"/>
</dbReference>
<dbReference type="GO" id="GO:0045944">
    <property type="term" value="P:positive regulation of transcription by RNA polymerase II"/>
    <property type="evidence" value="ECO:0007669"/>
    <property type="project" value="TreeGrafter"/>
</dbReference>
<evidence type="ECO:0000313" key="5">
    <source>
        <dbReference type="Proteomes" id="UP000754883"/>
    </source>
</evidence>
<comment type="caution">
    <text evidence="4">The sequence shown here is derived from an EMBL/GenBank/DDBJ whole genome shotgun (WGS) entry which is preliminary data.</text>
</comment>
<organism evidence="4 5">
    <name type="scientific">Clonostachys byssicola</name>
    <dbReference type="NCBI Taxonomy" id="160290"/>
    <lineage>
        <taxon>Eukaryota</taxon>
        <taxon>Fungi</taxon>
        <taxon>Dikarya</taxon>
        <taxon>Ascomycota</taxon>
        <taxon>Pezizomycotina</taxon>
        <taxon>Sordariomycetes</taxon>
        <taxon>Hypocreomycetidae</taxon>
        <taxon>Hypocreales</taxon>
        <taxon>Bionectriaceae</taxon>
        <taxon>Clonostachys</taxon>
    </lineage>
</organism>
<accession>A0A9N9UFJ4</accession>
<reference evidence="4" key="1">
    <citation type="submission" date="2021-10" db="EMBL/GenBank/DDBJ databases">
        <authorList>
            <person name="Piombo E."/>
        </authorList>
    </citation>
    <scope>NUCLEOTIDE SEQUENCE</scope>
</reference>
<dbReference type="AlphaFoldDB" id="A0A9N9UFJ4"/>
<dbReference type="OrthoDB" id="407832at2759"/>
<feature type="region of interest" description="Disordered" evidence="3">
    <location>
        <begin position="27"/>
        <end position="53"/>
    </location>
</feature>
<dbReference type="GO" id="GO:0000976">
    <property type="term" value="F:transcription cis-regulatory region binding"/>
    <property type="evidence" value="ECO:0007669"/>
    <property type="project" value="TreeGrafter"/>
</dbReference>
<sequence>TQELPVCRQCDKSGRYCDRSQRPAQFGKQLTASSSHGDHLAKAESTPVRHDSEPLTARDALKNLEIAQLFEHYIRFLAPWYDLSDSALTFGIAVPALALDEPLLFSAAIALSAMHMCRVSGKKLRKIAESYHHRCVRLLIALNREDEHVFTGKALAATCLLRSYEILDGDTDPNVHLRGAYSMVSHQNALNLRSRSLLTAGFWNYLREDITFSLFEQCPLKMDLDPLTLITSHETDPDYLNSISLILGKIINIAFQRPLTEEEWEAAFSMTHEWIKARPDRLGPFSRRPAIVGTPNPLPSIYFLHESHSNISNQTFSGNAANSGYSNSGSTMHYYLVTLTILTLHLPDAQRLDGLKAIDAFPRDNAPLTKQQFLHNIALDICGIAFSSKIPTVLVNAFGPMAYCARLINDEPARYELKRQLLACKKTIGWPVERLVGNLESAWKSSPGELTG</sequence>
<evidence type="ECO:0000256" key="2">
    <source>
        <dbReference type="ARBA" id="ARBA00023242"/>
    </source>
</evidence>
<dbReference type="GO" id="GO:0003700">
    <property type="term" value="F:DNA-binding transcription factor activity"/>
    <property type="evidence" value="ECO:0007669"/>
    <property type="project" value="TreeGrafter"/>
</dbReference>
<evidence type="ECO:0000256" key="1">
    <source>
        <dbReference type="ARBA" id="ARBA00004123"/>
    </source>
</evidence>
<evidence type="ECO:0000313" key="4">
    <source>
        <dbReference type="EMBL" id="CAG9985564.1"/>
    </source>
</evidence>
<dbReference type="EMBL" id="CABFNO020001395">
    <property type="protein sequence ID" value="CAG9985564.1"/>
    <property type="molecule type" value="Genomic_DNA"/>
</dbReference>
<feature type="non-terminal residue" evidence="4">
    <location>
        <position position="452"/>
    </location>
</feature>
<comment type="subcellular location">
    <subcellularLocation>
        <location evidence="1">Nucleus</location>
    </subcellularLocation>
</comment>
<dbReference type="GO" id="GO:0005634">
    <property type="term" value="C:nucleus"/>
    <property type="evidence" value="ECO:0007669"/>
    <property type="project" value="UniProtKB-SubCell"/>
</dbReference>
<feature type="compositionally biased region" description="Basic and acidic residues" evidence="3">
    <location>
        <begin position="36"/>
        <end position="53"/>
    </location>
</feature>
<proteinExistence type="predicted"/>
<gene>
    <name evidence="4" type="ORF">CBYS24578_00017023</name>
</gene>
<name>A0A9N9UFJ4_9HYPO</name>
<feature type="non-terminal residue" evidence="4">
    <location>
        <position position="1"/>
    </location>
</feature>
<dbReference type="PANTHER" id="PTHR37534:SF25">
    <property type="entry name" value="ZN(II)2CYS6 TRANSCRIPTION FACTOR (EUROFUNG)"/>
    <property type="match status" value="1"/>
</dbReference>
<evidence type="ECO:0000256" key="3">
    <source>
        <dbReference type="SAM" id="MobiDB-lite"/>
    </source>
</evidence>
<dbReference type="Proteomes" id="UP000754883">
    <property type="component" value="Unassembled WGS sequence"/>
</dbReference>
<evidence type="ECO:0008006" key="6">
    <source>
        <dbReference type="Google" id="ProtNLM"/>
    </source>
</evidence>
<dbReference type="InterPro" id="IPR021858">
    <property type="entry name" value="Fun_TF"/>
</dbReference>
<keyword evidence="5" id="KW-1185">Reference proteome</keyword>
<protein>
    <recommendedName>
        <fullName evidence="6">Zn(2)-C6 fungal-type domain-containing protein</fullName>
    </recommendedName>
</protein>
<dbReference type="Pfam" id="PF11951">
    <property type="entry name" value="Fungal_trans_2"/>
    <property type="match status" value="1"/>
</dbReference>